<keyword evidence="2" id="KW-1185">Reference proteome</keyword>
<dbReference type="AlphaFoldDB" id="A0A1G6X9B0"/>
<accession>A0A1G6X9B0</accession>
<evidence type="ECO:0000313" key="2">
    <source>
        <dbReference type="Proteomes" id="UP000199109"/>
    </source>
</evidence>
<dbReference type="RefSeq" id="WP_091865490.1">
    <property type="nucleotide sequence ID" value="NZ_FNAO01000001.1"/>
</dbReference>
<gene>
    <name evidence="1" type="ORF">SAMN05421636_101583</name>
</gene>
<dbReference type="EMBL" id="FNAO01000001">
    <property type="protein sequence ID" value="SDD74800.1"/>
    <property type="molecule type" value="Genomic_DNA"/>
</dbReference>
<dbReference type="SUPFAM" id="SSF56024">
    <property type="entry name" value="Phospholipase D/nuclease"/>
    <property type="match status" value="1"/>
</dbReference>
<dbReference type="Proteomes" id="UP000199109">
    <property type="component" value="Unassembled WGS sequence"/>
</dbReference>
<protein>
    <submittedName>
        <fullName evidence="1">Uncharacterized protein</fullName>
    </submittedName>
</protein>
<proteinExistence type="predicted"/>
<name>A0A1G6X9B0_9FLAO</name>
<dbReference type="OrthoDB" id="750814at2"/>
<sequence length="67" mass="7447">MFFNNAKCDVYIGTGTGKKLMDEIENAKRSVKIVSPFLSPFLVKRLIALHSNGIGVQLITTDTIEDF</sequence>
<dbReference type="STRING" id="641691.SAMN05421636_101583"/>
<organism evidence="1 2">
    <name type="scientific">Pricia antarctica</name>
    <dbReference type="NCBI Taxonomy" id="641691"/>
    <lineage>
        <taxon>Bacteria</taxon>
        <taxon>Pseudomonadati</taxon>
        <taxon>Bacteroidota</taxon>
        <taxon>Flavobacteriia</taxon>
        <taxon>Flavobacteriales</taxon>
        <taxon>Flavobacteriaceae</taxon>
        <taxon>Pricia</taxon>
    </lineage>
</organism>
<evidence type="ECO:0000313" key="1">
    <source>
        <dbReference type="EMBL" id="SDD74800.1"/>
    </source>
</evidence>
<reference evidence="1 2" key="1">
    <citation type="submission" date="2016-10" db="EMBL/GenBank/DDBJ databases">
        <authorList>
            <person name="de Groot N.N."/>
        </authorList>
    </citation>
    <scope>NUCLEOTIDE SEQUENCE [LARGE SCALE GENOMIC DNA]</scope>
    <source>
        <strain evidence="1 2">DSM 23421</strain>
    </source>
</reference>